<gene>
    <name evidence="1" type="ORF">LAQU0_S02e07316g</name>
</gene>
<dbReference type="InterPro" id="IPR024368">
    <property type="entry name" value="Ecl1/2/3"/>
</dbReference>
<evidence type="ECO:0000313" key="1">
    <source>
        <dbReference type="EMBL" id="CUS21160.1"/>
    </source>
</evidence>
<protein>
    <submittedName>
        <fullName evidence="1">LAQU0S02e07316g1_1</fullName>
    </submittedName>
</protein>
<dbReference type="Proteomes" id="UP000236544">
    <property type="component" value="Unassembled WGS sequence"/>
</dbReference>
<dbReference type="EMBL" id="LN890542">
    <property type="protein sequence ID" value="CUS21160.1"/>
    <property type="molecule type" value="Genomic_DNA"/>
</dbReference>
<evidence type="ECO:0000313" key="2">
    <source>
        <dbReference type="Proteomes" id="UP000236544"/>
    </source>
</evidence>
<accession>A0A0P1KY78</accession>
<reference evidence="2" key="1">
    <citation type="submission" date="2015-10" db="EMBL/GenBank/DDBJ databases">
        <authorList>
            <person name="Devillers H."/>
        </authorList>
    </citation>
    <scope>NUCLEOTIDE SEQUENCE [LARGE SCALE GENOMIC DNA]</scope>
</reference>
<dbReference type="AlphaFoldDB" id="A0A0P1KY78"/>
<organism evidence="1 2">
    <name type="scientific">Lachancea quebecensis</name>
    <dbReference type="NCBI Taxonomy" id="1654605"/>
    <lineage>
        <taxon>Eukaryota</taxon>
        <taxon>Fungi</taxon>
        <taxon>Dikarya</taxon>
        <taxon>Ascomycota</taxon>
        <taxon>Saccharomycotina</taxon>
        <taxon>Saccharomycetes</taxon>
        <taxon>Saccharomycetales</taxon>
        <taxon>Saccharomycetaceae</taxon>
        <taxon>Lachancea</taxon>
    </lineage>
</organism>
<name>A0A0P1KY78_9SACH</name>
<keyword evidence="2" id="KW-1185">Reference proteome</keyword>
<dbReference type="Pfam" id="PF12855">
    <property type="entry name" value="Ecl1"/>
    <property type="match status" value="1"/>
</dbReference>
<dbReference type="OrthoDB" id="2563506at2759"/>
<proteinExistence type="predicted"/>
<sequence>MSAFNDFCIVCERLIDGSSRLYCSQACCDRDTGAGRRKSVVESLVATPQLCPLDMDAEDSDGDEDFFELDYTSTVPTTLSSPRAFAKEQQSGYFSLARDVVFDHTAENNYKLWLNAHGAHAG</sequence>